<accession>A0A8H4QYE8</accession>
<comment type="caution">
    <text evidence="1">The sequence shown here is derived from an EMBL/GenBank/DDBJ whole genome shotgun (WGS) entry which is preliminary data.</text>
</comment>
<organism evidence="1 2">
    <name type="scientific">Agrocybe pediades</name>
    <dbReference type="NCBI Taxonomy" id="84607"/>
    <lineage>
        <taxon>Eukaryota</taxon>
        <taxon>Fungi</taxon>
        <taxon>Dikarya</taxon>
        <taxon>Basidiomycota</taxon>
        <taxon>Agaricomycotina</taxon>
        <taxon>Agaricomycetes</taxon>
        <taxon>Agaricomycetidae</taxon>
        <taxon>Agaricales</taxon>
        <taxon>Agaricineae</taxon>
        <taxon>Strophariaceae</taxon>
        <taxon>Agrocybe</taxon>
    </lineage>
</organism>
<proteinExistence type="predicted"/>
<name>A0A8H4QYE8_9AGAR</name>
<dbReference type="EMBL" id="JAACJL010000016">
    <property type="protein sequence ID" value="KAF4619508.1"/>
    <property type="molecule type" value="Genomic_DNA"/>
</dbReference>
<keyword evidence="2" id="KW-1185">Reference proteome</keyword>
<reference evidence="1 2" key="1">
    <citation type="submission" date="2019-12" db="EMBL/GenBank/DDBJ databases">
        <authorList>
            <person name="Floudas D."/>
            <person name="Bentzer J."/>
            <person name="Ahren D."/>
            <person name="Johansson T."/>
            <person name="Persson P."/>
            <person name="Tunlid A."/>
        </authorList>
    </citation>
    <scope>NUCLEOTIDE SEQUENCE [LARGE SCALE GENOMIC DNA]</scope>
    <source>
        <strain evidence="1 2">CBS 102.39</strain>
    </source>
</reference>
<evidence type="ECO:0000313" key="1">
    <source>
        <dbReference type="EMBL" id="KAF4619508.1"/>
    </source>
</evidence>
<dbReference type="Proteomes" id="UP000521872">
    <property type="component" value="Unassembled WGS sequence"/>
</dbReference>
<evidence type="ECO:0000313" key="2">
    <source>
        <dbReference type="Proteomes" id="UP000521872"/>
    </source>
</evidence>
<dbReference type="AlphaFoldDB" id="A0A8H4QYE8"/>
<gene>
    <name evidence="1" type="ORF">D9613_004637</name>
</gene>
<sequence>MANSSMLNEDILWTIFTLIAEDNERNMSNKLQCVLNGTPVCRQWWQCLLSATNVWGRLIFVDSNRLHEKKPTVELLELIANRSGGTSPLFIEATAAYQKVDTGLRLFLCQFMEEAWERIQEIHFEMIDKTIDQQIRKRTRAVIARPAPNLRVFYVHGSDFDITHDSDFDLKSFYRKLFREKRYPTDHLLPAFANFAPRLEVFLVSDVYFPLQAAWLSGLRSLVVAYRCTKKWFTDLSLSQLLEVLECMPRLESLKLCHLQSFNPINIPQEGKHVDLPNLKYMMLSGHPDICVFIRDHVLGAQTGCLLDLELVVEEAQRDDDSHFTSLGDLFSTTLQRNMTLASPPHQRIESVTMYLLCDEMLFDPILQSARSGTTPRIQLRYSCGPSGKENSRLLEALLAVFTQFSDATTLELIIMEMANYYVECLLVAMTAVTTLEVAFSETLYWLTFIRWNGTDHLVFPKLQTLRVHIDGPSCLGDNQKALKIGHIYRPNRISQAILAFFESRNGLEPVPSIQRLEIDCTDPDYSDALTAIQQTADEVIKGLGECDPPMSGLRIRWMKSWDGEKEEYMCEEKGINGD</sequence>
<dbReference type="SUPFAM" id="SSF52047">
    <property type="entry name" value="RNI-like"/>
    <property type="match status" value="1"/>
</dbReference>
<evidence type="ECO:0008006" key="3">
    <source>
        <dbReference type="Google" id="ProtNLM"/>
    </source>
</evidence>
<protein>
    <recommendedName>
        <fullName evidence="3">F-box domain-containing protein</fullName>
    </recommendedName>
</protein>